<dbReference type="EMBL" id="CAMXCT030000512">
    <property type="protein sequence ID" value="CAL4767072.1"/>
    <property type="molecule type" value="Genomic_DNA"/>
</dbReference>
<dbReference type="OrthoDB" id="10670652at2759"/>
<keyword evidence="1" id="KW-0238">DNA-binding</keyword>
<dbReference type="Gene3D" id="1.10.150.130">
    <property type="match status" value="1"/>
</dbReference>
<comment type="caution">
    <text evidence="2">The sequence shown here is derived from an EMBL/GenBank/DDBJ whole genome shotgun (WGS) entry which is preliminary data.</text>
</comment>
<name>A0A9P1FMF5_9DINO</name>
<evidence type="ECO:0000256" key="1">
    <source>
        <dbReference type="ARBA" id="ARBA00023125"/>
    </source>
</evidence>
<dbReference type="AlphaFoldDB" id="A0A9P1FMF5"/>
<sequence>MDWLQLLKQAGSNSELIKSTQDSPNQEAHVIKVVAKFAPSTLAAYFKGWSQWVEFCHCHQVCPYSPPTVFLADFLQVSSKRSSLGVATAQSRALTWVSKYAGFPALLGALQAPITRAYTIPSEISVRKEAAPLPLSFVVYLESCILKELGTAADRLVMGSLLVLIWSSLRWSDALWVTPSALTEDVDVIRVLLLRRLLLQANKDVSVLSIGVHSPKVTLLSWARQIGASEEARMAQGHRRQSGARSNVALYGRDDVHPAIQLQYQIIQRIASGFRPVIPLLRGGAKPVLDKPVSVAPPSEEITPQAQTQLCLPHSEDLVDTDSGESDAGAAPEVQDDMEVPVIHAASADCLFLLNATSSIAHVAAVCDESDPYRVVTVDAGEVRKSFKFACNVRRAAWDAECHLPPMTDFAKLEAMVDSALPFVREWASDDHHRAHLEVCLAGCAAVARHLASRFHWTLISVLCSLAAKVLITQEEAQVDLAPSGWIPDRTHPCSAITFTLSLPVEQAHLLVFQLSGALAVVTEWGLSSSPLLTPDDHLVFRHLRSMLFDLITAVRLGAGGQAADRLMEELPSLGQPAPQE</sequence>
<evidence type="ECO:0000313" key="2">
    <source>
        <dbReference type="EMBL" id="CAI3979760.1"/>
    </source>
</evidence>
<reference evidence="3" key="2">
    <citation type="submission" date="2024-04" db="EMBL/GenBank/DDBJ databases">
        <authorList>
            <person name="Chen Y."/>
            <person name="Shah S."/>
            <person name="Dougan E. K."/>
            <person name="Thang M."/>
            <person name="Chan C."/>
        </authorList>
    </citation>
    <scope>NUCLEOTIDE SEQUENCE [LARGE SCALE GENOMIC DNA]</scope>
</reference>
<keyword evidence="5" id="KW-1185">Reference proteome</keyword>
<dbReference type="SUPFAM" id="SSF47823">
    <property type="entry name" value="lambda integrase-like, N-terminal domain"/>
    <property type="match status" value="1"/>
</dbReference>
<evidence type="ECO:0000313" key="4">
    <source>
        <dbReference type="EMBL" id="CAL4767072.1"/>
    </source>
</evidence>
<dbReference type="Proteomes" id="UP001152797">
    <property type="component" value="Unassembled WGS sequence"/>
</dbReference>
<reference evidence="2" key="1">
    <citation type="submission" date="2022-10" db="EMBL/GenBank/DDBJ databases">
        <authorList>
            <person name="Chen Y."/>
            <person name="Dougan E. K."/>
            <person name="Chan C."/>
            <person name="Rhodes N."/>
            <person name="Thang M."/>
        </authorList>
    </citation>
    <scope>NUCLEOTIDE SEQUENCE</scope>
</reference>
<protein>
    <submittedName>
        <fullName evidence="4">N-acetyltransferase domain-containing protein</fullName>
    </submittedName>
</protein>
<evidence type="ECO:0000313" key="3">
    <source>
        <dbReference type="EMBL" id="CAL1133135.1"/>
    </source>
</evidence>
<evidence type="ECO:0000313" key="5">
    <source>
        <dbReference type="Proteomes" id="UP001152797"/>
    </source>
</evidence>
<dbReference type="EMBL" id="CAMXCT010000512">
    <property type="protein sequence ID" value="CAI3979760.1"/>
    <property type="molecule type" value="Genomic_DNA"/>
</dbReference>
<dbReference type="InterPro" id="IPR010998">
    <property type="entry name" value="Integrase_recombinase_N"/>
</dbReference>
<proteinExistence type="predicted"/>
<accession>A0A9P1FMF5</accession>
<organism evidence="2">
    <name type="scientific">Cladocopium goreaui</name>
    <dbReference type="NCBI Taxonomy" id="2562237"/>
    <lineage>
        <taxon>Eukaryota</taxon>
        <taxon>Sar</taxon>
        <taxon>Alveolata</taxon>
        <taxon>Dinophyceae</taxon>
        <taxon>Suessiales</taxon>
        <taxon>Symbiodiniaceae</taxon>
        <taxon>Cladocopium</taxon>
    </lineage>
</organism>
<dbReference type="EMBL" id="CAMXCT020000512">
    <property type="protein sequence ID" value="CAL1133135.1"/>
    <property type="molecule type" value="Genomic_DNA"/>
</dbReference>
<dbReference type="GO" id="GO:0003677">
    <property type="term" value="F:DNA binding"/>
    <property type="evidence" value="ECO:0007669"/>
    <property type="project" value="UniProtKB-KW"/>
</dbReference>
<gene>
    <name evidence="2" type="ORF">C1SCF055_LOCUS7694</name>
</gene>